<evidence type="ECO:0000313" key="2">
    <source>
        <dbReference type="EMBL" id="VEL43848.1"/>
    </source>
</evidence>
<feature type="region of interest" description="Disordered" evidence="1">
    <location>
        <begin position="1"/>
        <end position="31"/>
    </location>
</feature>
<organism evidence="2 3">
    <name type="scientific">Protopolystoma xenopodis</name>
    <dbReference type="NCBI Taxonomy" id="117903"/>
    <lineage>
        <taxon>Eukaryota</taxon>
        <taxon>Metazoa</taxon>
        <taxon>Spiralia</taxon>
        <taxon>Lophotrochozoa</taxon>
        <taxon>Platyhelminthes</taxon>
        <taxon>Monogenea</taxon>
        <taxon>Polyopisthocotylea</taxon>
        <taxon>Polystomatidea</taxon>
        <taxon>Polystomatidae</taxon>
        <taxon>Protopolystoma</taxon>
    </lineage>
</organism>
<name>A0A448XSG3_9PLAT</name>
<dbReference type="Proteomes" id="UP000784294">
    <property type="component" value="Unassembled WGS sequence"/>
</dbReference>
<gene>
    <name evidence="2" type="ORF">PXEA_LOCUS37288</name>
</gene>
<dbReference type="AlphaFoldDB" id="A0A448XSG3"/>
<accession>A0A448XSG3</accession>
<evidence type="ECO:0000313" key="3">
    <source>
        <dbReference type="Proteomes" id="UP000784294"/>
    </source>
</evidence>
<sequence length="92" mass="10018">MADQNEPSPTFSNKGFSASLSQNKGYDGVEAHPISPINLDSYIHRSTPLGASLRSQVIVTQKGDVTGASDDRQRLLELQKTSKSIDFSSYDD</sequence>
<dbReference type="EMBL" id="CAAALY010285897">
    <property type="protein sequence ID" value="VEL43848.1"/>
    <property type="molecule type" value="Genomic_DNA"/>
</dbReference>
<reference evidence="2" key="1">
    <citation type="submission" date="2018-11" db="EMBL/GenBank/DDBJ databases">
        <authorList>
            <consortium name="Pathogen Informatics"/>
        </authorList>
    </citation>
    <scope>NUCLEOTIDE SEQUENCE</scope>
</reference>
<feature type="compositionally biased region" description="Polar residues" evidence="1">
    <location>
        <begin position="1"/>
        <end position="24"/>
    </location>
</feature>
<proteinExistence type="predicted"/>
<keyword evidence="3" id="KW-1185">Reference proteome</keyword>
<comment type="caution">
    <text evidence="2">The sequence shown here is derived from an EMBL/GenBank/DDBJ whole genome shotgun (WGS) entry which is preliminary data.</text>
</comment>
<evidence type="ECO:0000256" key="1">
    <source>
        <dbReference type="SAM" id="MobiDB-lite"/>
    </source>
</evidence>
<protein>
    <submittedName>
        <fullName evidence="2">Uncharacterized protein</fullName>
    </submittedName>
</protein>